<comment type="subcellular location">
    <subcellularLocation>
        <location evidence="1">Cell membrane</location>
        <topology evidence="1">Multi-pass membrane protein</topology>
    </subcellularLocation>
</comment>
<dbReference type="SUPFAM" id="SSF103481">
    <property type="entry name" value="Multidrug resistance efflux transporter EmrE"/>
    <property type="match status" value="2"/>
</dbReference>
<evidence type="ECO:0000256" key="4">
    <source>
        <dbReference type="ARBA" id="ARBA00022989"/>
    </source>
</evidence>
<dbReference type="InterPro" id="IPR000620">
    <property type="entry name" value="EamA_dom"/>
</dbReference>
<dbReference type="Gene3D" id="1.10.3730.20">
    <property type="match status" value="1"/>
</dbReference>
<feature type="transmembrane region" description="Helical" evidence="6">
    <location>
        <begin position="166"/>
        <end position="186"/>
    </location>
</feature>
<evidence type="ECO:0000256" key="1">
    <source>
        <dbReference type="ARBA" id="ARBA00004651"/>
    </source>
</evidence>
<keyword evidence="5 6" id="KW-0472">Membrane</keyword>
<dbReference type="InterPro" id="IPR051258">
    <property type="entry name" value="Diverse_Substrate_Transporter"/>
</dbReference>
<evidence type="ECO:0000313" key="8">
    <source>
        <dbReference type="EMBL" id="GGJ03690.1"/>
    </source>
</evidence>
<evidence type="ECO:0000256" key="2">
    <source>
        <dbReference type="ARBA" id="ARBA00022475"/>
    </source>
</evidence>
<feature type="transmembrane region" description="Helical" evidence="6">
    <location>
        <begin position="56"/>
        <end position="75"/>
    </location>
</feature>
<evidence type="ECO:0000256" key="6">
    <source>
        <dbReference type="SAM" id="Phobius"/>
    </source>
</evidence>
<dbReference type="PANTHER" id="PTHR42920">
    <property type="entry name" value="OS03G0707200 PROTEIN-RELATED"/>
    <property type="match status" value="1"/>
</dbReference>
<evidence type="ECO:0000256" key="3">
    <source>
        <dbReference type="ARBA" id="ARBA00022692"/>
    </source>
</evidence>
<reference evidence="8" key="1">
    <citation type="journal article" date="2014" name="Int. J. Syst. Evol. Microbiol.">
        <title>Complete genome sequence of Corynebacterium casei LMG S-19264T (=DSM 44701T), isolated from a smear-ripened cheese.</title>
        <authorList>
            <consortium name="US DOE Joint Genome Institute (JGI-PGF)"/>
            <person name="Walter F."/>
            <person name="Albersmeier A."/>
            <person name="Kalinowski J."/>
            <person name="Ruckert C."/>
        </authorList>
    </citation>
    <scope>NUCLEOTIDE SEQUENCE</scope>
    <source>
        <strain evidence="8">JCM 14359</strain>
    </source>
</reference>
<keyword evidence="4 6" id="KW-1133">Transmembrane helix</keyword>
<feature type="transmembrane region" description="Helical" evidence="6">
    <location>
        <begin position="243"/>
        <end position="269"/>
    </location>
</feature>
<keyword evidence="9" id="KW-1185">Reference proteome</keyword>
<dbReference type="InterPro" id="IPR037185">
    <property type="entry name" value="EmrE-like"/>
</dbReference>
<dbReference type="Proteomes" id="UP000653099">
    <property type="component" value="Unassembled WGS sequence"/>
</dbReference>
<evidence type="ECO:0000256" key="5">
    <source>
        <dbReference type="ARBA" id="ARBA00023136"/>
    </source>
</evidence>
<feature type="transmembrane region" description="Helical" evidence="6">
    <location>
        <begin position="198"/>
        <end position="222"/>
    </location>
</feature>
<dbReference type="GO" id="GO:0005886">
    <property type="term" value="C:plasma membrane"/>
    <property type="evidence" value="ECO:0007669"/>
    <property type="project" value="UniProtKB-SubCell"/>
</dbReference>
<gene>
    <name evidence="8" type="ORF">GCM10008995_11840</name>
</gene>
<dbReference type="PANTHER" id="PTHR42920:SF5">
    <property type="entry name" value="EAMA DOMAIN-CONTAINING PROTEIN"/>
    <property type="match status" value="1"/>
</dbReference>
<dbReference type="EMBL" id="BMOC01000005">
    <property type="protein sequence ID" value="GGJ03690.1"/>
    <property type="molecule type" value="Genomic_DNA"/>
</dbReference>
<dbReference type="AlphaFoldDB" id="A0A830EMM1"/>
<feature type="domain" description="EamA" evidence="7">
    <location>
        <begin position="2"/>
        <end position="128"/>
    </location>
</feature>
<sequence>MAGAALFGTLGIFGKLAPTAGLSAATLLSTRFLAATVIFWALLAASGHGRVRSRRLFAAELGLGVVYGMMSVAYFEGLAWLSAGVAALLLFTYPVQVTLGSAVLLDEPVTLPKLLALVAAVSGVGLVVGGGTEFALTGAALVGLASVCYTVYSMGTRVMMADLHPLVHAAHTFLGVTATVLGYGAVTDALSVPATTAGWWLIAGITVVGTVVPILLFSAGLARIEASRASIVSTSEPLTTVGLGIVLLGEAFTVVIGLGAALILSGVVLTAPGVERAVRGRLADFGADRTPGREG</sequence>
<name>A0A830EMM1_9EURY</name>
<reference evidence="8" key="2">
    <citation type="submission" date="2020-09" db="EMBL/GenBank/DDBJ databases">
        <authorList>
            <person name="Sun Q."/>
            <person name="Ohkuma M."/>
        </authorList>
    </citation>
    <scope>NUCLEOTIDE SEQUENCE</scope>
    <source>
        <strain evidence="8">JCM 14359</strain>
    </source>
</reference>
<protein>
    <submittedName>
        <fullName evidence="8">Permease</fullName>
    </submittedName>
</protein>
<dbReference type="Pfam" id="PF00892">
    <property type="entry name" value="EamA"/>
    <property type="match status" value="2"/>
</dbReference>
<feature type="transmembrane region" description="Helical" evidence="6">
    <location>
        <begin position="24"/>
        <end position="44"/>
    </location>
</feature>
<accession>A0A830EMM1</accession>
<keyword evidence="2" id="KW-1003">Cell membrane</keyword>
<feature type="domain" description="EamA" evidence="7">
    <location>
        <begin position="137"/>
        <end position="270"/>
    </location>
</feature>
<comment type="caution">
    <text evidence="8">The sequence shown here is derived from an EMBL/GenBank/DDBJ whole genome shotgun (WGS) entry which is preliminary data.</text>
</comment>
<evidence type="ECO:0000259" key="7">
    <source>
        <dbReference type="Pfam" id="PF00892"/>
    </source>
</evidence>
<organism evidence="8 9">
    <name type="scientific">Halobellus salinus</name>
    <dbReference type="NCBI Taxonomy" id="931585"/>
    <lineage>
        <taxon>Archaea</taxon>
        <taxon>Methanobacteriati</taxon>
        <taxon>Methanobacteriota</taxon>
        <taxon>Stenosarchaea group</taxon>
        <taxon>Halobacteria</taxon>
        <taxon>Halobacteriales</taxon>
        <taxon>Haloferacaceae</taxon>
        <taxon>Halobellus</taxon>
    </lineage>
</organism>
<evidence type="ECO:0000313" key="9">
    <source>
        <dbReference type="Proteomes" id="UP000653099"/>
    </source>
</evidence>
<proteinExistence type="predicted"/>
<feature type="transmembrane region" description="Helical" evidence="6">
    <location>
        <begin position="134"/>
        <end position="154"/>
    </location>
</feature>
<keyword evidence="3 6" id="KW-0812">Transmembrane</keyword>
<feature type="transmembrane region" description="Helical" evidence="6">
    <location>
        <begin position="111"/>
        <end position="128"/>
    </location>
</feature>
<feature type="transmembrane region" description="Helical" evidence="6">
    <location>
        <begin position="81"/>
        <end position="104"/>
    </location>
</feature>